<dbReference type="PATRIC" id="fig|1276258.3.peg.634"/>
<evidence type="ECO:0000313" key="2">
    <source>
        <dbReference type="Proteomes" id="UP000018550"/>
    </source>
</evidence>
<dbReference type="HOGENOM" id="CLU_2791870_0_0_14"/>
<dbReference type="AlphaFoldDB" id="V5RIS9"/>
<organism evidence="1 2">
    <name type="scientific">Spiroplasma apis B31</name>
    <dbReference type="NCBI Taxonomy" id="1276258"/>
    <lineage>
        <taxon>Bacteria</taxon>
        <taxon>Bacillati</taxon>
        <taxon>Mycoplasmatota</taxon>
        <taxon>Mollicutes</taxon>
        <taxon>Entomoplasmatales</taxon>
        <taxon>Spiroplasmataceae</taxon>
        <taxon>Spiroplasma</taxon>
    </lineage>
</organism>
<proteinExistence type="predicted"/>
<reference evidence="1 2" key="1">
    <citation type="journal article" date="2014" name="Genome Announc.">
        <title>Complete Genome Sequence of Spiroplasma apis B31T (ATCC 33834), a Bacterium Associated with May Disease of Honeybees (Apis mellifera).</title>
        <authorList>
            <person name="Ku C."/>
            <person name="Lo W.S."/>
            <person name="Chen L.L."/>
            <person name="Kuo C.H."/>
        </authorList>
    </citation>
    <scope>NUCLEOTIDE SEQUENCE [LARGE SCALE GENOMIC DNA]</scope>
    <source>
        <strain evidence="1">B31</strain>
    </source>
</reference>
<accession>V5RIS9</accession>
<evidence type="ECO:0000313" key="1">
    <source>
        <dbReference type="EMBL" id="AHB36469.1"/>
    </source>
</evidence>
<name>V5RIS9_SPIAP</name>
<gene>
    <name evidence="1" type="ORF">SAPIS_v1c06240</name>
</gene>
<dbReference type="EMBL" id="CP006682">
    <property type="protein sequence ID" value="AHB36469.1"/>
    <property type="molecule type" value="Genomic_DNA"/>
</dbReference>
<keyword evidence="2" id="KW-1185">Reference proteome</keyword>
<sequence>MSEQNIVDKLEWDKKMISIMINVGNENNEIIIVVSHKVNFPKRLKKLLKNLNFEISNYISIIKISKMN</sequence>
<dbReference type="KEGG" id="sapi:SAPIS_v1c06240"/>
<dbReference type="Proteomes" id="UP000018550">
    <property type="component" value="Chromosome"/>
</dbReference>
<protein>
    <submittedName>
        <fullName evidence="1">Uncharacterized protein</fullName>
    </submittedName>
</protein>